<dbReference type="EMBL" id="AZGZ01000004">
    <property type="protein sequence ID" value="KZZ95794.1"/>
    <property type="molecule type" value="Genomic_DNA"/>
</dbReference>
<keyword evidence="3" id="KW-1185">Reference proteome</keyword>
<dbReference type="OrthoDB" id="273917at2759"/>
<comment type="caution">
    <text evidence="2">The sequence shown here is derived from an EMBL/GenBank/DDBJ whole genome shotgun (WGS) entry which is preliminary data.</text>
</comment>
<evidence type="ECO:0000313" key="2">
    <source>
        <dbReference type="EMBL" id="KZZ95794.1"/>
    </source>
</evidence>
<dbReference type="VEuPathDB" id="FungiDB:AAP_01470"/>
<feature type="compositionally biased region" description="Polar residues" evidence="1">
    <location>
        <begin position="42"/>
        <end position="52"/>
    </location>
</feature>
<dbReference type="AlphaFoldDB" id="A0A168BVC3"/>
<evidence type="ECO:0000256" key="1">
    <source>
        <dbReference type="SAM" id="MobiDB-lite"/>
    </source>
</evidence>
<accession>A0A168BVC3</accession>
<name>A0A168BVC3_9EURO</name>
<dbReference type="Gene3D" id="1.10.1410.10">
    <property type="match status" value="1"/>
</dbReference>
<feature type="region of interest" description="Disordered" evidence="1">
    <location>
        <begin position="42"/>
        <end position="72"/>
    </location>
</feature>
<gene>
    <name evidence="2" type="ORF">AAP_01470</name>
</gene>
<evidence type="ECO:0000313" key="3">
    <source>
        <dbReference type="Proteomes" id="UP000242877"/>
    </source>
</evidence>
<dbReference type="Proteomes" id="UP000242877">
    <property type="component" value="Unassembled WGS sequence"/>
</dbReference>
<protein>
    <submittedName>
        <fullName evidence="2">Uncharacterized protein</fullName>
    </submittedName>
</protein>
<proteinExistence type="predicted"/>
<organism evidence="2 3">
    <name type="scientific">Ascosphaera apis ARSEF 7405</name>
    <dbReference type="NCBI Taxonomy" id="392613"/>
    <lineage>
        <taxon>Eukaryota</taxon>
        <taxon>Fungi</taxon>
        <taxon>Dikarya</taxon>
        <taxon>Ascomycota</taxon>
        <taxon>Pezizomycotina</taxon>
        <taxon>Eurotiomycetes</taxon>
        <taxon>Eurotiomycetidae</taxon>
        <taxon>Onygenales</taxon>
        <taxon>Ascosphaeraceae</taxon>
        <taxon>Ascosphaera</taxon>
    </lineage>
</organism>
<sequence>MLSRITPCTSKAQSLSIYRPVRYIPSVPTAVQLVHGRSQLSRYESTTVPTSESPDEKVDHPSQELPQEAIKRPALTAAPRIKPQDLDLPLRQIKLRATDTTGANIRQHPWMRQLRSAKHYKDNAFGRLQQELLVYYHFMKQTSKEKQARFVTGEYLKDIFASAPGLEHHVKLNPFIDVAVPHSPLVFFSKIRATHGVAQEANQRRAFVRNLRLQAIENALFAMNSGSNLGKEVFVRDESVDEGSDSQCLTLRHVPTGLQIIVHADRWTQQPARADAVRRYLLRYHQLEPIYVALRMLLEINGLFSDGYSRNPEDKSGTERRTLDPYTLMLLIVGALRHSKNAANYFGSDYSSPFLDVLNVVATWDMTKYGISVASPYMFRFGSPQDPFRSGQPKQMALNINAVPQDGKRHMCIQDVVEDWKNACRHITTAGEIQDLFRVTFLDVSSQMEQWERSTEVFGEDGKIVDRPIILRAWGANYTSLNAWRKKMVKGADTLESYFRSRRHLVPGKEKEPSRPTRRRHWWYDLKHREKELERDEFEDETQMAEN</sequence>
<reference evidence="2 3" key="1">
    <citation type="journal article" date="2016" name="Genome Biol. Evol.">
        <title>Divergent and convergent evolution of fungal pathogenicity.</title>
        <authorList>
            <person name="Shang Y."/>
            <person name="Xiao G."/>
            <person name="Zheng P."/>
            <person name="Cen K."/>
            <person name="Zhan S."/>
            <person name="Wang C."/>
        </authorList>
    </citation>
    <scope>NUCLEOTIDE SEQUENCE [LARGE SCALE GENOMIC DNA]</scope>
    <source>
        <strain evidence="2 3">ARSEF 7405</strain>
    </source>
</reference>